<dbReference type="Gene3D" id="3.30.420.10">
    <property type="entry name" value="Ribonuclease H-like superfamily/Ribonuclease H"/>
    <property type="match status" value="1"/>
</dbReference>
<protein>
    <submittedName>
        <fullName evidence="2">Retrotransposable element Tf2</fullName>
    </submittedName>
</protein>
<dbReference type="PROSITE" id="PS50994">
    <property type="entry name" value="INTEGRASE"/>
    <property type="match status" value="1"/>
</dbReference>
<dbReference type="InterPro" id="IPR001584">
    <property type="entry name" value="Integrase_cat-core"/>
</dbReference>
<dbReference type="AlphaFoldDB" id="A0A151QWU5"/>
<accession>A0A151QWU5</accession>
<name>A0A151QWU5_CAJCA</name>
<proteinExistence type="predicted"/>
<gene>
    <name evidence="2" type="ORF">KK1_044166</name>
</gene>
<dbReference type="GO" id="GO:0015074">
    <property type="term" value="P:DNA integration"/>
    <property type="evidence" value="ECO:0007669"/>
    <property type="project" value="InterPro"/>
</dbReference>
<evidence type="ECO:0000313" key="3">
    <source>
        <dbReference type="Proteomes" id="UP000075243"/>
    </source>
</evidence>
<feature type="domain" description="Integrase catalytic" evidence="1">
    <location>
        <begin position="1"/>
        <end position="66"/>
    </location>
</feature>
<dbReference type="OMA" id="HCFANNI"/>
<dbReference type="STRING" id="3821.A0A151QWU5"/>
<dbReference type="InterPro" id="IPR036397">
    <property type="entry name" value="RNaseH_sf"/>
</dbReference>
<dbReference type="Proteomes" id="UP000075243">
    <property type="component" value="Unassembled WGS sequence"/>
</dbReference>
<evidence type="ECO:0000313" key="2">
    <source>
        <dbReference type="EMBL" id="KYP34828.1"/>
    </source>
</evidence>
<dbReference type="PANTHER" id="PTHR45835">
    <property type="entry name" value="YALI0A06105P"/>
    <property type="match status" value="1"/>
</dbReference>
<dbReference type="GO" id="GO:0003676">
    <property type="term" value="F:nucleic acid binding"/>
    <property type="evidence" value="ECO:0007669"/>
    <property type="project" value="InterPro"/>
</dbReference>
<dbReference type="EMBL" id="KQ484507">
    <property type="protein sequence ID" value="KYP34828.1"/>
    <property type="molecule type" value="Genomic_DNA"/>
</dbReference>
<dbReference type="SUPFAM" id="SSF53098">
    <property type="entry name" value="Ribonuclease H-like"/>
    <property type="match status" value="1"/>
</dbReference>
<dbReference type="PANTHER" id="PTHR45835:SF99">
    <property type="entry name" value="CHROMO DOMAIN-CONTAINING PROTEIN-RELATED"/>
    <property type="match status" value="1"/>
</dbReference>
<reference evidence="2" key="1">
    <citation type="journal article" date="2012" name="Nat. Biotechnol.">
        <title>Draft genome sequence of pigeonpea (Cajanus cajan), an orphan legume crop of resource-poor farmers.</title>
        <authorList>
            <person name="Varshney R.K."/>
            <person name="Chen W."/>
            <person name="Li Y."/>
            <person name="Bharti A.K."/>
            <person name="Saxena R.K."/>
            <person name="Schlueter J.A."/>
            <person name="Donoghue M.T."/>
            <person name="Azam S."/>
            <person name="Fan G."/>
            <person name="Whaley A.M."/>
            <person name="Farmer A.D."/>
            <person name="Sheridan J."/>
            <person name="Iwata A."/>
            <person name="Tuteja R."/>
            <person name="Penmetsa R.V."/>
            <person name="Wu W."/>
            <person name="Upadhyaya H.D."/>
            <person name="Yang S.P."/>
            <person name="Shah T."/>
            <person name="Saxena K.B."/>
            <person name="Michael T."/>
            <person name="McCombie W.R."/>
            <person name="Yang B."/>
            <person name="Zhang G."/>
            <person name="Yang H."/>
            <person name="Wang J."/>
            <person name="Spillane C."/>
            <person name="Cook D.R."/>
            <person name="May G.D."/>
            <person name="Xu X."/>
            <person name="Jackson S.A."/>
        </authorList>
    </citation>
    <scope>NUCLEOTIDE SEQUENCE [LARGE SCALE GENOMIC DNA]</scope>
</reference>
<evidence type="ECO:0000259" key="1">
    <source>
        <dbReference type="PROSITE" id="PS50994"/>
    </source>
</evidence>
<dbReference type="Pfam" id="PF24626">
    <property type="entry name" value="SH3_Tf2-1"/>
    <property type="match status" value="1"/>
</dbReference>
<dbReference type="InterPro" id="IPR056924">
    <property type="entry name" value="SH3_Tf2-1"/>
</dbReference>
<organism evidence="2 3">
    <name type="scientific">Cajanus cajan</name>
    <name type="common">Pigeon pea</name>
    <name type="synonym">Cajanus indicus</name>
    <dbReference type="NCBI Taxonomy" id="3821"/>
    <lineage>
        <taxon>Eukaryota</taxon>
        <taxon>Viridiplantae</taxon>
        <taxon>Streptophyta</taxon>
        <taxon>Embryophyta</taxon>
        <taxon>Tracheophyta</taxon>
        <taxon>Spermatophyta</taxon>
        <taxon>Magnoliopsida</taxon>
        <taxon>eudicotyledons</taxon>
        <taxon>Gunneridae</taxon>
        <taxon>Pentapetalae</taxon>
        <taxon>rosids</taxon>
        <taxon>fabids</taxon>
        <taxon>Fabales</taxon>
        <taxon>Fabaceae</taxon>
        <taxon>Papilionoideae</taxon>
        <taxon>50 kb inversion clade</taxon>
        <taxon>NPAAA clade</taxon>
        <taxon>indigoferoid/millettioid clade</taxon>
        <taxon>Phaseoleae</taxon>
        <taxon>Cajanus</taxon>
    </lineage>
</organism>
<keyword evidence="3" id="KW-1185">Reference proteome</keyword>
<dbReference type="InterPro" id="IPR012337">
    <property type="entry name" value="RNaseH-like_sf"/>
</dbReference>
<sequence length="184" mass="21321">MSTAYHPQSDGQSEALNRCLEMYLRCFTVDSPKTWSQLLPWAEYWYNTSLQSSIGMTPFKAVYGRDPPTIAKYTLDTQDPPSLQELLQQRDLVLNQLKNHLLKAQIHMKKFADKKRMPLELKVGDLVLVKLQPYRQHSVALRKNQKLGLRYFGLFPIVQRVGSVAYKLLLPPTSKSTLCFMFHF</sequence>
<dbReference type="Gramene" id="C.cajan_41510.t">
    <property type="protein sequence ID" value="C.cajan_41510.t.cds1"/>
    <property type="gene ID" value="C.cajan_41510"/>
</dbReference>